<dbReference type="EMBL" id="CP136895">
    <property type="protein sequence ID" value="WOL10858.1"/>
    <property type="molecule type" value="Genomic_DNA"/>
</dbReference>
<dbReference type="Proteomes" id="UP001327560">
    <property type="component" value="Chromosome 6"/>
</dbReference>
<evidence type="ECO:0000313" key="2">
    <source>
        <dbReference type="EMBL" id="WOL10858.1"/>
    </source>
</evidence>
<dbReference type="AlphaFoldDB" id="A0AAQ3QIT0"/>
<evidence type="ECO:0000256" key="1">
    <source>
        <dbReference type="SAM" id="MobiDB-lite"/>
    </source>
</evidence>
<reference evidence="2 3" key="1">
    <citation type="submission" date="2023-10" db="EMBL/GenBank/DDBJ databases">
        <title>Chromosome-scale genome assembly provides insights into flower coloration mechanisms of Canna indica.</title>
        <authorList>
            <person name="Li C."/>
        </authorList>
    </citation>
    <scope>NUCLEOTIDE SEQUENCE [LARGE SCALE GENOMIC DNA]</scope>
    <source>
        <tissue evidence="2">Flower</tissue>
    </source>
</reference>
<name>A0AAQ3QIT0_9LILI</name>
<keyword evidence="3" id="KW-1185">Reference proteome</keyword>
<feature type="compositionally biased region" description="Basic residues" evidence="1">
    <location>
        <begin position="42"/>
        <end position="54"/>
    </location>
</feature>
<organism evidence="2 3">
    <name type="scientific">Canna indica</name>
    <name type="common">Indian-shot</name>
    <dbReference type="NCBI Taxonomy" id="4628"/>
    <lineage>
        <taxon>Eukaryota</taxon>
        <taxon>Viridiplantae</taxon>
        <taxon>Streptophyta</taxon>
        <taxon>Embryophyta</taxon>
        <taxon>Tracheophyta</taxon>
        <taxon>Spermatophyta</taxon>
        <taxon>Magnoliopsida</taxon>
        <taxon>Liliopsida</taxon>
        <taxon>Zingiberales</taxon>
        <taxon>Cannaceae</taxon>
        <taxon>Canna</taxon>
    </lineage>
</organism>
<gene>
    <name evidence="2" type="ORF">Cni_G19617</name>
</gene>
<proteinExistence type="predicted"/>
<sequence>MELVLPALVSEPSGEDNAVVGVGAWRGADRRAQRRSLGSPMGRRKDRCSRWRSQRQRRLAGDDVGADASDLVIADEEPDISVFFFL</sequence>
<evidence type="ECO:0000313" key="3">
    <source>
        <dbReference type="Proteomes" id="UP001327560"/>
    </source>
</evidence>
<protein>
    <submittedName>
        <fullName evidence="2">Uncharacterized protein</fullName>
    </submittedName>
</protein>
<feature type="region of interest" description="Disordered" evidence="1">
    <location>
        <begin position="31"/>
        <end position="54"/>
    </location>
</feature>
<accession>A0AAQ3QIT0</accession>